<dbReference type="RefSeq" id="WP_370892033.1">
    <property type="nucleotide sequence ID" value="NZ_JBGJLR010000009.1"/>
</dbReference>
<dbReference type="Proteomes" id="UP001567350">
    <property type="component" value="Unassembled WGS sequence"/>
</dbReference>
<sequence>MNTPTLRIKEFIEKLNNKNQIGEENKDAQKTSAKIRFKILKQKKYASELKDTILSIIPSIKEEEQYSLLLWTKLALYLRIKNDIDSNNIINEYLEWRKSTGKSFYAVKRVDLDTHINIDAFILTKLNPEDFCFNWVCVKPALSKIPHNKNKKDISKIYGINNIAKIKSCLETAFNNKTIKDLEVRNIKSSNDEKIYVYYKNRESLYNELKSKHDLKIALSSFKGIISSFVEIRYKGR</sequence>
<evidence type="ECO:0000313" key="1">
    <source>
        <dbReference type="EMBL" id="MEZ2739715.1"/>
    </source>
</evidence>
<evidence type="ECO:0000313" key="2">
    <source>
        <dbReference type="Proteomes" id="UP001567350"/>
    </source>
</evidence>
<accession>A0ABV4ICZ2</accession>
<keyword evidence="2" id="KW-1185">Reference proteome</keyword>
<organism evidence="1 2">
    <name type="scientific">Comamonas jiangduensis</name>
    <dbReference type="NCBI Taxonomy" id="1194168"/>
    <lineage>
        <taxon>Bacteria</taxon>
        <taxon>Pseudomonadati</taxon>
        <taxon>Pseudomonadota</taxon>
        <taxon>Betaproteobacteria</taxon>
        <taxon>Burkholderiales</taxon>
        <taxon>Comamonadaceae</taxon>
        <taxon>Comamonas</taxon>
    </lineage>
</organism>
<gene>
    <name evidence="1" type="ORF">ACBP88_09700</name>
</gene>
<dbReference type="EMBL" id="JBGJLR010000009">
    <property type="protein sequence ID" value="MEZ2739715.1"/>
    <property type="molecule type" value="Genomic_DNA"/>
</dbReference>
<protein>
    <submittedName>
        <fullName evidence="1">Uncharacterized protein</fullName>
    </submittedName>
</protein>
<name>A0ABV4ICZ2_9BURK</name>
<reference evidence="1 2" key="1">
    <citation type="submission" date="2024-08" db="EMBL/GenBank/DDBJ databases">
        <authorList>
            <person name="Feng Z."/>
            <person name="Ronholm J."/>
        </authorList>
    </citation>
    <scope>NUCLEOTIDE SEQUENCE [LARGE SCALE GENOMIC DNA]</scope>
    <source>
        <strain evidence="1 2">4-AB0-8</strain>
    </source>
</reference>
<proteinExistence type="predicted"/>
<comment type="caution">
    <text evidence="1">The sequence shown here is derived from an EMBL/GenBank/DDBJ whole genome shotgun (WGS) entry which is preliminary data.</text>
</comment>